<sequence length="126" mass="14759">MKCSTKYNSSVISIAVVDVFVDKVCFRIVYARFLWLVFTGMLEVSLLSMYLFVDKLYSNLLIRFGWHVLHRRSSRISQWVGISYQVSIVDDRELIDKDIWNEGEAGAAPMIEWIAYIDILCLHWCQ</sequence>
<name>A0A3P7YN56_HAEPC</name>
<dbReference type="Proteomes" id="UP000268014">
    <property type="component" value="Unassembled WGS sequence"/>
</dbReference>
<protein>
    <submittedName>
        <fullName evidence="2">Uncharacterized protein</fullName>
    </submittedName>
</protein>
<organism evidence="2 3">
    <name type="scientific">Haemonchus placei</name>
    <name type="common">Barber's pole worm</name>
    <dbReference type="NCBI Taxonomy" id="6290"/>
    <lineage>
        <taxon>Eukaryota</taxon>
        <taxon>Metazoa</taxon>
        <taxon>Ecdysozoa</taxon>
        <taxon>Nematoda</taxon>
        <taxon>Chromadorea</taxon>
        <taxon>Rhabditida</taxon>
        <taxon>Rhabditina</taxon>
        <taxon>Rhabditomorpha</taxon>
        <taxon>Strongyloidea</taxon>
        <taxon>Trichostrongylidae</taxon>
        <taxon>Haemonchus</taxon>
    </lineage>
</organism>
<keyword evidence="1" id="KW-0812">Transmembrane</keyword>
<keyword evidence="1" id="KW-0472">Membrane</keyword>
<gene>
    <name evidence="2" type="ORF">HPLM_LOCUS18781</name>
</gene>
<feature type="transmembrane region" description="Helical" evidence="1">
    <location>
        <begin position="33"/>
        <end position="53"/>
    </location>
</feature>
<dbReference type="AlphaFoldDB" id="A0A3P7YN56"/>
<proteinExistence type="predicted"/>
<dbReference type="EMBL" id="UZAF01020814">
    <property type="protein sequence ID" value="VDO73164.1"/>
    <property type="molecule type" value="Genomic_DNA"/>
</dbReference>
<accession>A0A3P7YN56</accession>
<keyword evidence="1" id="KW-1133">Transmembrane helix</keyword>
<evidence type="ECO:0000256" key="1">
    <source>
        <dbReference type="SAM" id="Phobius"/>
    </source>
</evidence>
<evidence type="ECO:0000313" key="3">
    <source>
        <dbReference type="Proteomes" id="UP000268014"/>
    </source>
</evidence>
<evidence type="ECO:0000313" key="2">
    <source>
        <dbReference type="EMBL" id="VDO73164.1"/>
    </source>
</evidence>
<keyword evidence="3" id="KW-1185">Reference proteome</keyword>
<reference evidence="2 3" key="1">
    <citation type="submission" date="2018-11" db="EMBL/GenBank/DDBJ databases">
        <authorList>
            <consortium name="Pathogen Informatics"/>
        </authorList>
    </citation>
    <scope>NUCLEOTIDE SEQUENCE [LARGE SCALE GENOMIC DNA]</scope>
    <source>
        <strain evidence="2 3">MHpl1</strain>
    </source>
</reference>